<name>A0A9W9ZRR4_9CNID</name>
<dbReference type="EMBL" id="MU825875">
    <property type="protein sequence ID" value="KAJ7386733.1"/>
    <property type="molecule type" value="Genomic_DNA"/>
</dbReference>
<dbReference type="AlphaFoldDB" id="A0A9W9ZRR4"/>
<evidence type="ECO:0000313" key="3">
    <source>
        <dbReference type="Proteomes" id="UP001163046"/>
    </source>
</evidence>
<comment type="caution">
    <text evidence="2">The sequence shown here is derived from an EMBL/GenBank/DDBJ whole genome shotgun (WGS) entry which is preliminary data.</text>
</comment>
<evidence type="ECO:0000256" key="1">
    <source>
        <dbReference type="SAM" id="MobiDB-lite"/>
    </source>
</evidence>
<dbReference type="OrthoDB" id="5988131at2759"/>
<organism evidence="2 3">
    <name type="scientific">Desmophyllum pertusum</name>
    <dbReference type="NCBI Taxonomy" id="174260"/>
    <lineage>
        <taxon>Eukaryota</taxon>
        <taxon>Metazoa</taxon>
        <taxon>Cnidaria</taxon>
        <taxon>Anthozoa</taxon>
        <taxon>Hexacorallia</taxon>
        <taxon>Scleractinia</taxon>
        <taxon>Caryophylliina</taxon>
        <taxon>Caryophylliidae</taxon>
        <taxon>Desmophyllum</taxon>
    </lineage>
</organism>
<accession>A0A9W9ZRR4</accession>
<dbReference type="Proteomes" id="UP001163046">
    <property type="component" value="Unassembled WGS sequence"/>
</dbReference>
<proteinExistence type="predicted"/>
<keyword evidence="3" id="KW-1185">Reference proteome</keyword>
<reference evidence="2" key="1">
    <citation type="submission" date="2023-01" db="EMBL/GenBank/DDBJ databases">
        <title>Genome assembly of the deep-sea coral Lophelia pertusa.</title>
        <authorList>
            <person name="Herrera S."/>
            <person name="Cordes E."/>
        </authorList>
    </citation>
    <scope>NUCLEOTIDE SEQUENCE</scope>
    <source>
        <strain evidence="2">USNM1676648</strain>
        <tissue evidence="2">Polyp</tissue>
    </source>
</reference>
<feature type="region of interest" description="Disordered" evidence="1">
    <location>
        <begin position="1"/>
        <end position="32"/>
    </location>
</feature>
<sequence length="158" mass="17617">MEGLHLGTLNDKVHITNPAPNGSDINEEHTSPPTGINGLFKAVISSPGPIVSFSRLNSKGVFRRHATDDISGKHLMQQVADQLPELELGNVEQFTIPGNKSQVFFFKKQEPPQEQSQSIQFARKLATVGISLPTYLTLYTKENEERMKRKGTYGQRIQ</sequence>
<evidence type="ECO:0000313" key="2">
    <source>
        <dbReference type="EMBL" id="KAJ7386733.1"/>
    </source>
</evidence>
<gene>
    <name evidence="2" type="ORF">OS493_006746</name>
</gene>
<protein>
    <submittedName>
        <fullName evidence="2">Uncharacterized protein</fullName>
    </submittedName>
</protein>